<accession>A0A1I8AY75</accession>
<dbReference type="InterPro" id="IPR050271">
    <property type="entry name" value="UDP-glycosyltransferase"/>
</dbReference>
<reference evidence="9" key="1">
    <citation type="submission" date="2016-11" db="UniProtKB">
        <authorList>
            <consortium name="WormBaseParasite"/>
        </authorList>
    </citation>
    <scope>IDENTIFICATION</scope>
</reference>
<evidence type="ECO:0000256" key="5">
    <source>
        <dbReference type="ARBA" id="ARBA00047475"/>
    </source>
</evidence>
<feature type="signal peptide" evidence="7">
    <location>
        <begin position="1"/>
        <end position="21"/>
    </location>
</feature>
<comment type="similarity">
    <text evidence="1">Belongs to the UDP-glycosyltransferase family.</text>
</comment>
<keyword evidence="4" id="KW-0808">Transferase</keyword>
<evidence type="ECO:0000256" key="4">
    <source>
        <dbReference type="ARBA" id="ARBA00022679"/>
    </source>
</evidence>
<dbReference type="CDD" id="cd03784">
    <property type="entry name" value="GT1_Gtf-like"/>
    <property type="match status" value="1"/>
</dbReference>
<keyword evidence="6" id="KW-1133">Transmembrane helix</keyword>
<dbReference type="EC" id="2.4.1.17" evidence="2"/>
<keyword evidence="8" id="KW-1185">Reference proteome</keyword>
<comment type="catalytic activity">
    <reaction evidence="5">
        <text>glucuronate acceptor + UDP-alpha-D-glucuronate = acceptor beta-D-glucuronoside + UDP + H(+)</text>
        <dbReference type="Rhea" id="RHEA:21032"/>
        <dbReference type="ChEBI" id="CHEBI:15378"/>
        <dbReference type="ChEBI" id="CHEBI:58052"/>
        <dbReference type="ChEBI" id="CHEBI:58223"/>
        <dbReference type="ChEBI" id="CHEBI:132367"/>
        <dbReference type="ChEBI" id="CHEBI:132368"/>
        <dbReference type="EC" id="2.4.1.17"/>
    </reaction>
</comment>
<dbReference type="WBParaSite" id="MhA1_Contig1073.frz3.gene14">
    <property type="protein sequence ID" value="MhA1_Contig1073.frz3.gene14"/>
    <property type="gene ID" value="MhA1_Contig1073.frz3.gene14"/>
</dbReference>
<dbReference type="Pfam" id="PF00201">
    <property type="entry name" value="UDPGT"/>
    <property type="match status" value="1"/>
</dbReference>
<feature type="chain" id="PRO_5009315238" description="glucuronosyltransferase" evidence="7">
    <location>
        <begin position="22"/>
        <end position="543"/>
    </location>
</feature>
<dbReference type="InterPro" id="IPR002213">
    <property type="entry name" value="UDP_glucos_trans"/>
</dbReference>
<feature type="transmembrane region" description="Helical" evidence="6">
    <location>
        <begin position="509"/>
        <end position="532"/>
    </location>
</feature>
<name>A0A1I8AY75_MELHA</name>
<dbReference type="FunFam" id="3.40.50.2000:FF:000021">
    <property type="entry name" value="UDP-glucuronosyltransferase"/>
    <property type="match status" value="1"/>
</dbReference>
<dbReference type="AlphaFoldDB" id="A0A1I8AY75"/>
<evidence type="ECO:0000256" key="1">
    <source>
        <dbReference type="ARBA" id="ARBA00009995"/>
    </source>
</evidence>
<dbReference type="OMA" id="GWGILRD"/>
<keyword evidence="6" id="KW-0812">Transmembrane</keyword>
<evidence type="ECO:0000256" key="7">
    <source>
        <dbReference type="SAM" id="SignalP"/>
    </source>
</evidence>
<dbReference type="Proteomes" id="UP000095281">
    <property type="component" value="Unplaced"/>
</dbReference>
<proteinExistence type="inferred from homology"/>
<sequence>MKKNIFLILFLIFQLCKFSTAYKILVYSQSLTRSHIILNAKVAEALASDGHSVTILEVEYFEPLTEFEGSSAKGVKKISVKSNLKKAREKIEERLSYVYFNEATTWSIIRDYKNDNYFQSTVNEVCEEFLDTQTELIEQLKNENFDLFIGEQINFCGSALSYLFGIPIHILLVSCPIQEHVSSLLGMPFPASYVPSVYGIPMSDKMTIRERFSNLVATIMHERAFYYGIEHLNELFRQRFGSNYPTIQNIVKGTPLVFVNVDEFVDFPRPINPNVVYIGGLGFAEKTTIKNNQLKEPYLKEIEKGKKGLIYFSLGSLLNTFTLPNEFIKNLFDSFGSLKEWHFIVKISEGDTKSKEAAKNYSNVFLTSWAPQRAILEHPNTKLFISHGGYNSLMESALAACPIISFGFFAEQRRNSLVPERNGWGKSFNKAFLLEGKDEFVEVILTVLNDSKYAEGAKRLSKLLANKPFSAREKLIKNIRFLEQNEGYLPELMSEARNLNIFVLYNIDILIILGILIFSSIIILILLFKCFLNLFRHKKDKKE</sequence>
<keyword evidence="6" id="KW-0472">Membrane</keyword>
<protein>
    <recommendedName>
        <fullName evidence="2">glucuronosyltransferase</fullName>
        <ecNumber evidence="2">2.4.1.17</ecNumber>
    </recommendedName>
</protein>
<dbReference type="SUPFAM" id="SSF53756">
    <property type="entry name" value="UDP-Glycosyltransferase/glycogen phosphorylase"/>
    <property type="match status" value="1"/>
</dbReference>
<dbReference type="Gene3D" id="3.40.50.2000">
    <property type="entry name" value="Glycogen Phosphorylase B"/>
    <property type="match status" value="2"/>
</dbReference>
<evidence type="ECO:0000256" key="2">
    <source>
        <dbReference type="ARBA" id="ARBA00012544"/>
    </source>
</evidence>
<keyword evidence="3" id="KW-0328">Glycosyltransferase</keyword>
<dbReference type="PANTHER" id="PTHR48043:SF143">
    <property type="entry name" value="UDP-GLUCURONOSYLTRANSFERASE"/>
    <property type="match status" value="1"/>
</dbReference>
<dbReference type="GO" id="GO:0015020">
    <property type="term" value="F:glucuronosyltransferase activity"/>
    <property type="evidence" value="ECO:0007669"/>
    <property type="project" value="UniProtKB-EC"/>
</dbReference>
<dbReference type="PANTHER" id="PTHR48043">
    <property type="entry name" value="EG:EG0003.4 PROTEIN-RELATED"/>
    <property type="match status" value="1"/>
</dbReference>
<organism evidence="8 9">
    <name type="scientific">Meloidogyne hapla</name>
    <name type="common">Root-knot nematode worm</name>
    <dbReference type="NCBI Taxonomy" id="6305"/>
    <lineage>
        <taxon>Eukaryota</taxon>
        <taxon>Metazoa</taxon>
        <taxon>Ecdysozoa</taxon>
        <taxon>Nematoda</taxon>
        <taxon>Chromadorea</taxon>
        <taxon>Rhabditida</taxon>
        <taxon>Tylenchina</taxon>
        <taxon>Tylenchomorpha</taxon>
        <taxon>Tylenchoidea</taxon>
        <taxon>Meloidogynidae</taxon>
        <taxon>Meloidogyninae</taxon>
        <taxon>Meloidogyne</taxon>
    </lineage>
</organism>
<evidence type="ECO:0000256" key="3">
    <source>
        <dbReference type="ARBA" id="ARBA00022676"/>
    </source>
</evidence>
<evidence type="ECO:0000313" key="9">
    <source>
        <dbReference type="WBParaSite" id="MhA1_Contig1073.frz3.gene14"/>
    </source>
</evidence>
<evidence type="ECO:0000256" key="6">
    <source>
        <dbReference type="SAM" id="Phobius"/>
    </source>
</evidence>
<evidence type="ECO:0000313" key="8">
    <source>
        <dbReference type="Proteomes" id="UP000095281"/>
    </source>
</evidence>
<keyword evidence="7" id="KW-0732">Signal</keyword>